<dbReference type="GO" id="GO:0006811">
    <property type="term" value="P:monoatomic ion transport"/>
    <property type="evidence" value="ECO:0007669"/>
    <property type="project" value="UniProtKB-KW"/>
</dbReference>
<keyword evidence="4" id="KW-1134">Transmembrane beta strand</keyword>
<dbReference type="InterPro" id="IPR049712">
    <property type="entry name" value="Poly_export"/>
</dbReference>
<evidence type="ECO:0000256" key="6">
    <source>
        <dbReference type="ARBA" id="ARBA00022692"/>
    </source>
</evidence>
<evidence type="ECO:0000259" key="16">
    <source>
        <dbReference type="Pfam" id="PF02563"/>
    </source>
</evidence>
<reference evidence="18 19" key="1">
    <citation type="submission" date="2018-03" db="EMBL/GenBank/DDBJ databases">
        <title>Genomic Encyclopedia of Archaeal and Bacterial Type Strains, Phase II (KMG-II): from individual species to whole genera.</title>
        <authorList>
            <person name="Goeker M."/>
        </authorList>
    </citation>
    <scope>NUCLEOTIDE SEQUENCE [LARGE SCALE GENOMIC DNA]</scope>
    <source>
        <strain evidence="18 19">DSM 28057</strain>
    </source>
</reference>
<evidence type="ECO:0000256" key="1">
    <source>
        <dbReference type="ARBA" id="ARBA00004571"/>
    </source>
</evidence>
<dbReference type="GO" id="GO:0015159">
    <property type="term" value="F:polysaccharide transmembrane transporter activity"/>
    <property type="evidence" value="ECO:0007669"/>
    <property type="project" value="InterPro"/>
</dbReference>
<comment type="similarity">
    <text evidence="2">Belongs to the BexD/CtrA/VexA family.</text>
</comment>
<feature type="domain" description="SLBB" evidence="17">
    <location>
        <begin position="149"/>
        <end position="228"/>
    </location>
</feature>
<proteinExistence type="inferred from homology"/>
<keyword evidence="8" id="KW-0625">Polysaccharide transport</keyword>
<keyword evidence="3" id="KW-0813">Transport</keyword>
<sequence length="269" mass="30577">MCSFTLFRENWRLSLYIIFISITSSCSVRNLTYFSDLDYDKIYTKEITNENRVTIQTGDLLRITLSSLQPELNSMFNEPLDVMDYNRTVIKNINAEGFIVDEAGIINIPTVGNVKIAGLTKTEAKTIIEQRIGEYIKDPVVSIRFVNFKITVIGEVNNPSTFFVPNEEINIMEALGLAGDMTEFGLRESVLLIREKDGKRTVSKINFNSSDLLDSPLFYLKQNDIIYVQPHKLKAVKASTNERSMILLGIGASIIIPILFNWQNIFQIN</sequence>
<evidence type="ECO:0000256" key="4">
    <source>
        <dbReference type="ARBA" id="ARBA00022452"/>
    </source>
</evidence>
<keyword evidence="12" id="KW-0564">Palmitate</keyword>
<dbReference type="GO" id="GO:0015288">
    <property type="term" value="F:porin activity"/>
    <property type="evidence" value="ECO:0007669"/>
    <property type="project" value="UniProtKB-KW"/>
</dbReference>
<dbReference type="PANTHER" id="PTHR33619">
    <property type="entry name" value="POLYSACCHARIDE EXPORT PROTEIN GFCE-RELATED"/>
    <property type="match status" value="1"/>
</dbReference>
<dbReference type="Pfam" id="PF22461">
    <property type="entry name" value="SLBB_2"/>
    <property type="match status" value="1"/>
</dbReference>
<comment type="subcellular location">
    <subcellularLocation>
        <location evidence="1">Cell outer membrane</location>
        <topology evidence="1">Multi-pass membrane protein</topology>
    </subcellularLocation>
</comment>
<evidence type="ECO:0000256" key="14">
    <source>
        <dbReference type="ARBA" id="ARBA00023288"/>
    </source>
</evidence>
<dbReference type="AlphaFoldDB" id="A0A2P8EAW1"/>
<evidence type="ECO:0000313" key="19">
    <source>
        <dbReference type="Proteomes" id="UP000240708"/>
    </source>
</evidence>
<name>A0A2P8EAW1_9BACT</name>
<evidence type="ECO:0000256" key="8">
    <source>
        <dbReference type="ARBA" id="ARBA00023047"/>
    </source>
</evidence>
<dbReference type="Gene3D" id="3.30.1950.10">
    <property type="entry name" value="wza like domain"/>
    <property type="match status" value="1"/>
</dbReference>
<keyword evidence="11 15" id="KW-0472">Membrane</keyword>
<comment type="caution">
    <text evidence="18">The sequence shown here is derived from an EMBL/GenBank/DDBJ whole genome shotgun (WGS) entry which is preliminary data.</text>
</comment>
<evidence type="ECO:0000256" key="12">
    <source>
        <dbReference type="ARBA" id="ARBA00023139"/>
    </source>
</evidence>
<organism evidence="18 19">
    <name type="scientific">Cecembia rubra</name>
    <dbReference type="NCBI Taxonomy" id="1485585"/>
    <lineage>
        <taxon>Bacteria</taxon>
        <taxon>Pseudomonadati</taxon>
        <taxon>Bacteroidota</taxon>
        <taxon>Cytophagia</taxon>
        <taxon>Cytophagales</taxon>
        <taxon>Cyclobacteriaceae</taxon>
        <taxon>Cecembia</taxon>
    </lineage>
</organism>
<evidence type="ECO:0000256" key="13">
    <source>
        <dbReference type="ARBA" id="ARBA00023237"/>
    </source>
</evidence>
<accession>A0A2P8EAW1</accession>
<dbReference type="InterPro" id="IPR054765">
    <property type="entry name" value="SLBB_dom"/>
</dbReference>
<dbReference type="GO" id="GO:0046930">
    <property type="term" value="C:pore complex"/>
    <property type="evidence" value="ECO:0007669"/>
    <property type="project" value="UniProtKB-KW"/>
</dbReference>
<dbReference type="InterPro" id="IPR003715">
    <property type="entry name" value="Poly_export_N"/>
</dbReference>
<keyword evidence="10" id="KW-0626">Porin</keyword>
<keyword evidence="7" id="KW-0732">Signal</keyword>
<dbReference type="EMBL" id="PYGF01000002">
    <property type="protein sequence ID" value="PSL06604.1"/>
    <property type="molecule type" value="Genomic_DNA"/>
</dbReference>
<evidence type="ECO:0000256" key="7">
    <source>
        <dbReference type="ARBA" id="ARBA00022729"/>
    </source>
</evidence>
<evidence type="ECO:0000313" key="18">
    <source>
        <dbReference type="EMBL" id="PSL06604.1"/>
    </source>
</evidence>
<evidence type="ECO:0000256" key="5">
    <source>
        <dbReference type="ARBA" id="ARBA00022597"/>
    </source>
</evidence>
<feature type="domain" description="Polysaccharide export protein N-terminal" evidence="16">
    <location>
        <begin position="51"/>
        <end position="144"/>
    </location>
</feature>
<evidence type="ECO:0000256" key="3">
    <source>
        <dbReference type="ARBA" id="ARBA00022448"/>
    </source>
</evidence>
<gene>
    <name evidence="18" type="ORF">CLV48_102422</name>
</gene>
<protein>
    <submittedName>
        <fullName evidence="18">Polysaccharide export outer membrane protein</fullName>
    </submittedName>
</protein>
<keyword evidence="13" id="KW-0998">Cell outer membrane</keyword>
<keyword evidence="5" id="KW-0762">Sugar transport</keyword>
<keyword evidence="6 15" id="KW-0812">Transmembrane</keyword>
<dbReference type="Pfam" id="PF02563">
    <property type="entry name" value="Poly_export"/>
    <property type="match status" value="1"/>
</dbReference>
<dbReference type="GO" id="GO:0009279">
    <property type="term" value="C:cell outer membrane"/>
    <property type="evidence" value="ECO:0007669"/>
    <property type="project" value="UniProtKB-SubCell"/>
</dbReference>
<keyword evidence="14" id="KW-0449">Lipoprotein</keyword>
<evidence type="ECO:0000256" key="9">
    <source>
        <dbReference type="ARBA" id="ARBA00023065"/>
    </source>
</evidence>
<evidence type="ECO:0000256" key="15">
    <source>
        <dbReference type="SAM" id="Phobius"/>
    </source>
</evidence>
<keyword evidence="15" id="KW-1133">Transmembrane helix</keyword>
<evidence type="ECO:0000256" key="11">
    <source>
        <dbReference type="ARBA" id="ARBA00023136"/>
    </source>
</evidence>
<keyword evidence="19" id="KW-1185">Reference proteome</keyword>
<feature type="transmembrane region" description="Helical" evidence="15">
    <location>
        <begin position="244"/>
        <end position="262"/>
    </location>
</feature>
<evidence type="ECO:0000256" key="2">
    <source>
        <dbReference type="ARBA" id="ARBA00009450"/>
    </source>
</evidence>
<dbReference type="PANTHER" id="PTHR33619:SF3">
    <property type="entry name" value="POLYSACCHARIDE EXPORT PROTEIN GFCE-RELATED"/>
    <property type="match status" value="1"/>
</dbReference>
<dbReference type="Proteomes" id="UP000240708">
    <property type="component" value="Unassembled WGS sequence"/>
</dbReference>
<keyword evidence="9" id="KW-0406">Ion transport</keyword>
<evidence type="ECO:0000256" key="10">
    <source>
        <dbReference type="ARBA" id="ARBA00023114"/>
    </source>
</evidence>
<evidence type="ECO:0000259" key="17">
    <source>
        <dbReference type="Pfam" id="PF22461"/>
    </source>
</evidence>